<evidence type="ECO:0000313" key="2">
    <source>
        <dbReference type="Proteomes" id="UP001497535"/>
    </source>
</evidence>
<sequence length="1054" mass="119435">MTDKIIYTANDVRQAFIDFFVDKQHSYHHSSSVIPYDDPTLLFTNAGMNQFKPVFQETVDPNSDLGKLKRAVNTQKCIRAGGKHNDLDDVGKDVYHHTFFEMLGNWSFGDYFKKEICTWAWEFLTNWLQIPPERLYVSYFGGDSSAGLEPDEECKKIWLSLGVNPNHLLPFGMKDNFWEMGDTGPCGSCSEIHYDRIGNRDASSLVNADDPMVVEIWNLVFIQFNSYVLRRILRRGVRYATEKLNAKPGFFASLVPVVIEILIPYDDPTLLFTNAGMNQFKPVFQETVDPNSDLGKLKRAVNTQKCIRAGGKHNDLDDVGKDVYHHTFFEMLGNWSFGDYFKKEICTWAWEFLTKWLQIPSERLYVSYFGGDSSAGLEPDEECKEEGGLLKSLPNKHIDCGLGLERLVAVVQNKISNYDTDLFTPLFQAIHESTGIREYEGKVGTEDIDGIDIAYRVVADHIRTLTVALADGGVPDSTGRGYVLRRILRRGVRYATEKLNAKPGFFASLVPVVIEILGITFPELKKDPSSITELINEEEAQFLKTLRRGQILFEKAVKTLPADSKTISGQIAWRLYDTYGFPIDLTSLMAEEKGLSIDYVDYEECRKKAIELSSSGATFKLQETLNLDVHTLEALKREGVPPTDDSPKYIYDFDGQLNWKASYNYQMCNGKILKIRVGSEFVDKIESGQEGALLLDRTCFYAEQGGQIYDTGLFTKIGDEDVGFSVTNTQIRAGYIFFFGVADGVLCVGDELKQQFDESRRWLIMKNHTGTHVLNYALQQVLQTVDQKGSLVAPDRMRFDFSSKQALGVDQVKKVQEHAQTLINTKGQVYTKECVLSEALNINGLRAVFGETYPDPVRVVSVGIPIEQLLENPSSDLGNKTSVEFCGGTHLRNVSHIGSLVITTEEAIAKGIRRIVAITGPEGEKSLQNAEKLTKNLNELIEMAEKEYEEIGKEWNEERLKKLGKCITDFEEKINNQQLSYIQKDALRESIKKIRMNMKKLKKNSKKVEDNAEINENNKKGNKKNNKKEEKKELNNKEEIKNKIKEPFLKISLV</sequence>
<dbReference type="Proteomes" id="UP001497535">
    <property type="component" value="Unassembled WGS sequence"/>
</dbReference>
<name>A0ACB0YQV8_MELEN</name>
<keyword evidence="2" id="KW-1185">Reference proteome</keyword>
<reference evidence="1" key="1">
    <citation type="submission" date="2023-11" db="EMBL/GenBank/DDBJ databases">
        <authorList>
            <person name="Poullet M."/>
        </authorList>
    </citation>
    <scope>NUCLEOTIDE SEQUENCE</scope>
    <source>
        <strain evidence="1">E1834</strain>
    </source>
</reference>
<evidence type="ECO:0000313" key="1">
    <source>
        <dbReference type="EMBL" id="CAK5058449.1"/>
    </source>
</evidence>
<organism evidence="1 2">
    <name type="scientific">Meloidogyne enterolobii</name>
    <name type="common">Root-knot nematode worm</name>
    <name type="synonym">Meloidogyne mayaguensis</name>
    <dbReference type="NCBI Taxonomy" id="390850"/>
    <lineage>
        <taxon>Eukaryota</taxon>
        <taxon>Metazoa</taxon>
        <taxon>Ecdysozoa</taxon>
        <taxon>Nematoda</taxon>
        <taxon>Chromadorea</taxon>
        <taxon>Rhabditida</taxon>
        <taxon>Tylenchina</taxon>
        <taxon>Tylenchomorpha</taxon>
        <taxon>Tylenchoidea</taxon>
        <taxon>Meloidogynidae</taxon>
        <taxon>Meloidogyninae</taxon>
        <taxon>Meloidogyne</taxon>
    </lineage>
</organism>
<protein>
    <submittedName>
        <fullName evidence="1">Uncharacterized protein</fullName>
    </submittedName>
</protein>
<accession>A0ACB0YQV8</accession>
<proteinExistence type="predicted"/>
<comment type="caution">
    <text evidence="1">The sequence shown here is derived from an EMBL/GenBank/DDBJ whole genome shotgun (WGS) entry which is preliminary data.</text>
</comment>
<gene>
    <name evidence="1" type="ORF">MENTE1834_LOCUS15445</name>
</gene>
<dbReference type="EMBL" id="CAVMJV010000017">
    <property type="protein sequence ID" value="CAK5058449.1"/>
    <property type="molecule type" value="Genomic_DNA"/>
</dbReference>